<dbReference type="GO" id="GO:0005524">
    <property type="term" value="F:ATP binding"/>
    <property type="evidence" value="ECO:0007669"/>
    <property type="project" value="UniProtKB-KW"/>
</dbReference>
<dbReference type="GO" id="GO:0006438">
    <property type="term" value="P:valyl-tRNA aminoacylation"/>
    <property type="evidence" value="ECO:0007669"/>
    <property type="project" value="InterPro"/>
</dbReference>
<dbReference type="PANTHER" id="PTHR11946">
    <property type="entry name" value="VALYL-TRNA SYNTHETASES"/>
    <property type="match status" value="1"/>
</dbReference>
<sequence length="82" mass="9482">MDKDMSYAVEEAFIRMHEKNVHRSTRIVNWSCTLKSTISDIEVEKTELKGRTLIPAPGYDEPVEFGVLTYFAYLVENSSVFF</sequence>
<dbReference type="AlphaFoldDB" id="A0A821DVJ9"/>
<accession>A0A821DVJ9</accession>
<dbReference type="InterPro" id="IPR014729">
    <property type="entry name" value="Rossmann-like_a/b/a_fold"/>
</dbReference>
<evidence type="ECO:0000256" key="5">
    <source>
        <dbReference type="ARBA" id="ARBA00022840"/>
    </source>
</evidence>
<dbReference type="Gene3D" id="3.40.50.620">
    <property type="entry name" value="HUPs"/>
    <property type="match status" value="1"/>
</dbReference>
<keyword evidence="11" id="KW-1185">Reference proteome</keyword>
<evidence type="ECO:0000256" key="6">
    <source>
        <dbReference type="ARBA" id="ARBA00022917"/>
    </source>
</evidence>
<evidence type="ECO:0000256" key="8">
    <source>
        <dbReference type="ARBA" id="ARBA00029936"/>
    </source>
</evidence>
<comment type="similarity">
    <text evidence="1">Belongs to the class-I aminoacyl-tRNA synthetase family.</text>
</comment>
<dbReference type="EC" id="6.1.1.9" evidence="2"/>
<gene>
    <name evidence="10" type="ORF">UJA718_LOCUS32373</name>
</gene>
<proteinExistence type="inferred from homology"/>
<dbReference type="Pfam" id="PF00133">
    <property type="entry name" value="tRNA-synt_1"/>
    <property type="match status" value="1"/>
</dbReference>
<dbReference type="Proteomes" id="UP000663873">
    <property type="component" value="Unassembled WGS sequence"/>
</dbReference>
<dbReference type="PANTHER" id="PTHR11946:SF109">
    <property type="entry name" value="VALINE--TRNA LIGASE"/>
    <property type="match status" value="1"/>
</dbReference>
<keyword evidence="4" id="KW-0547">Nucleotide-binding</keyword>
<evidence type="ECO:0000313" key="11">
    <source>
        <dbReference type="Proteomes" id="UP000663873"/>
    </source>
</evidence>
<dbReference type="EMBL" id="CAJOBP010027790">
    <property type="protein sequence ID" value="CAF4627361.1"/>
    <property type="molecule type" value="Genomic_DNA"/>
</dbReference>
<dbReference type="InterPro" id="IPR002300">
    <property type="entry name" value="aa-tRNA-synth_Ia"/>
</dbReference>
<comment type="caution">
    <text evidence="10">The sequence shown here is derived from an EMBL/GenBank/DDBJ whole genome shotgun (WGS) entry which is preliminary data.</text>
</comment>
<dbReference type="GO" id="GO:0005829">
    <property type="term" value="C:cytosol"/>
    <property type="evidence" value="ECO:0007669"/>
    <property type="project" value="TreeGrafter"/>
</dbReference>
<keyword evidence="3" id="KW-0436">Ligase</keyword>
<evidence type="ECO:0000259" key="9">
    <source>
        <dbReference type="Pfam" id="PF00133"/>
    </source>
</evidence>
<evidence type="ECO:0000256" key="1">
    <source>
        <dbReference type="ARBA" id="ARBA00005594"/>
    </source>
</evidence>
<protein>
    <recommendedName>
        <fullName evidence="2">valine--tRNA ligase</fullName>
        <ecNumber evidence="2">6.1.1.9</ecNumber>
    </recommendedName>
    <alternativeName>
        <fullName evidence="8">Valyl-tRNA synthetase</fullName>
    </alternativeName>
</protein>
<keyword evidence="6" id="KW-0648">Protein biosynthesis</keyword>
<keyword evidence="5" id="KW-0067">ATP-binding</keyword>
<keyword evidence="7" id="KW-0030">Aminoacyl-tRNA synthetase</keyword>
<evidence type="ECO:0000256" key="2">
    <source>
        <dbReference type="ARBA" id="ARBA00013169"/>
    </source>
</evidence>
<dbReference type="InterPro" id="IPR002303">
    <property type="entry name" value="Valyl-tRNA_ligase"/>
</dbReference>
<evidence type="ECO:0000313" key="10">
    <source>
        <dbReference type="EMBL" id="CAF4627361.1"/>
    </source>
</evidence>
<feature type="domain" description="Aminoacyl-tRNA synthetase class Ia" evidence="9">
    <location>
        <begin position="1"/>
        <end position="49"/>
    </location>
</feature>
<dbReference type="GO" id="GO:0004832">
    <property type="term" value="F:valine-tRNA ligase activity"/>
    <property type="evidence" value="ECO:0007669"/>
    <property type="project" value="UniProtKB-EC"/>
</dbReference>
<name>A0A821DVJ9_9BILA</name>
<evidence type="ECO:0000256" key="4">
    <source>
        <dbReference type="ARBA" id="ARBA00022741"/>
    </source>
</evidence>
<reference evidence="10" key="1">
    <citation type="submission" date="2021-02" db="EMBL/GenBank/DDBJ databases">
        <authorList>
            <person name="Nowell W R."/>
        </authorList>
    </citation>
    <scope>NUCLEOTIDE SEQUENCE</scope>
</reference>
<dbReference type="SUPFAM" id="SSF52374">
    <property type="entry name" value="Nucleotidylyl transferase"/>
    <property type="match status" value="1"/>
</dbReference>
<organism evidence="10 11">
    <name type="scientific">Rotaria socialis</name>
    <dbReference type="NCBI Taxonomy" id="392032"/>
    <lineage>
        <taxon>Eukaryota</taxon>
        <taxon>Metazoa</taxon>
        <taxon>Spiralia</taxon>
        <taxon>Gnathifera</taxon>
        <taxon>Rotifera</taxon>
        <taxon>Eurotatoria</taxon>
        <taxon>Bdelloidea</taxon>
        <taxon>Philodinida</taxon>
        <taxon>Philodinidae</taxon>
        <taxon>Rotaria</taxon>
    </lineage>
</organism>
<evidence type="ECO:0000256" key="3">
    <source>
        <dbReference type="ARBA" id="ARBA00022598"/>
    </source>
</evidence>
<evidence type="ECO:0000256" key="7">
    <source>
        <dbReference type="ARBA" id="ARBA00023146"/>
    </source>
</evidence>